<dbReference type="SMART" id="SM00987">
    <property type="entry name" value="UreE_C"/>
    <property type="match status" value="1"/>
</dbReference>
<evidence type="ECO:0000256" key="6">
    <source>
        <dbReference type="ARBA" id="ARBA00022723"/>
    </source>
</evidence>
<dbReference type="Proteomes" id="UP000245921">
    <property type="component" value="Unassembled WGS sequence"/>
</dbReference>
<keyword evidence="5" id="KW-0004">4Fe-4S</keyword>
<keyword evidence="14" id="KW-1185">Reference proteome</keyword>
<reference evidence="13 14" key="1">
    <citation type="submission" date="2018-05" db="EMBL/GenBank/DDBJ databases">
        <title>Genomic Encyclopedia of Type Strains, Phase IV (KMG-IV): sequencing the most valuable type-strain genomes for metagenomic binning, comparative biology and taxonomic classification.</title>
        <authorList>
            <person name="Goeker M."/>
        </authorList>
    </citation>
    <scope>NUCLEOTIDE SEQUENCE [LARGE SCALE GENOMIC DNA]</scope>
    <source>
        <strain evidence="13 14">DSM 24906</strain>
    </source>
</reference>
<proteinExistence type="inferred from homology"/>
<keyword evidence="10" id="KW-0411">Iron-sulfur</keyword>
<dbReference type="CDD" id="cd10030">
    <property type="entry name" value="UDG-F4_TTUDGA_SPO1dp_like"/>
    <property type="match status" value="1"/>
</dbReference>
<evidence type="ECO:0000313" key="14">
    <source>
        <dbReference type="Proteomes" id="UP000245921"/>
    </source>
</evidence>
<accession>A0AA45HJN9</accession>
<evidence type="ECO:0000256" key="3">
    <source>
        <dbReference type="ARBA" id="ARBA00012030"/>
    </source>
</evidence>
<comment type="similarity">
    <text evidence="2">Belongs to the uracil-DNA glycosylase (UDG) superfamily. Type 4 (UDGa) family.</text>
</comment>
<evidence type="ECO:0000313" key="13">
    <source>
        <dbReference type="EMBL" id="PWJ96314.1"/>
    </source>
</evidence>
<evidence type="ECO:0000256" key="5">
    <source>
        <dbReference type="ARBA" id="ARBA00022485"/>
    </source>
</evidence>
<comment type="catalytic activity">
    <reaction evidence="1">
        <text>Hydrolyzes single-stranded DNA or mismatched double-stranded DNA and polynucleotides, releasing free uracil.</text>
        <dbReference type="EC" id="3.2.2.27"/>
    </reaction>
</comment>
<dbReference type="AlphaFoldDB" id="A0AA45HJN9"/>
<dbReference type="RefSeq" id="WP_109603931.1">
    <property type="nucleotide sequence ID" value="NZ_JAMHJO010000001.1"/>
</dbReference>
<dbReference type="PANTHER" id="PTHR33693:SF1">
    <property type="entry name" value="TYPE-4 URACIL-DNA GLYCOSYLASE"/>
    <property type="match status" value="1"/>
</dbReference>
<evidence type="ECO:0000256" key="4">
    <source>
        <dbReference type="ARBA" id="ARBA00019403"/>
    </source>
</evidence>
<dbReference type="InterPro" id="IPR005122">
    <property type="entry name" value="Uracil-DNA_glycosylase-like"/>
</dbReference>
<feature type="domain" description="Uracil-DNA glycosylase-like" evidence="12">
    <location>
        <begin position="31"/>
        <end position="183"/>
    </location>
</feature>
<dbReference type="GO" id="GO:0051539">
    <property type="term" value="F:4 iron, 4 sulfur cluster binding"/>
    <property type="evidence" value="ECO:0007669"/>
    <property type="project" value="UniProtKB-KW"/>
</dbReference>
<sequence length="215" mass="24360">MANIKEMNFIKDKIKICEKCSLHLSRNNTVPGEGNINSKIVFVGEGPGADEDSSGRPFVGRAGKLLDVMFKDWAKIDRNQIFITNIVKCRPPKNRVPSDEEMNSCGHFLEAQLIQIKPKIIVTLGSTSMKYLTNKTKITESRGKFYDWYSGIKIFPTFHPSYLLRNPSMQKGTPRWYSWLDMRAIGIMIKALNNDKNVEDIVKAVTKIMKDSGGI</sequence>
<evidence type="ECO:0000256" key="7">
    <source>
        <dbReference type="ARBA" id="ARBA00022763"/>
    </source>
</evidence>
<evidence type="ECO:0000256" key="8">
    <source>
        <dbReference type="ARBA" id="ARBA00022801"/>
    </source>
</evidence>
<dbReference type="NCBIfam" id="TIGR00758">
    <property type="entry name" value="UDG_fam4"/>
    <property type="match status" value="1"/>
</dbReference>
<keyword evidence="6" id="KW-0479">Metal-binding</keyword>
<dbReference type="InterPro" id="IPR051536">
    <property type="entry name" value="UDG_Type-4/5"/>
</dbReference>
<dbReference type="EMBL" id="QGGI01000002">
    <property type="protein sequence ID" value="PWJ96314.1"/>
    <property type="molecule type" value="Genomic_DNA"/>
</dbReference>
<gene>
    <name evidence="13" type="ORF">C7380_102232</name>
</gene>
<dbReference type="Gene3D" id="3.40.470.10">
    <property type="entry name" value="Uracil-DNA glycosylase-like domain"/>
    <property type="match status" value="1"/>
</dbReference>
<evidence type="ECO:0000256" key="10">
    <source>
        <dbReference type="ARBA" id="ARBA00023014"/>
    </source>
</evidence>
<keyword evidence="8" id="KW-0378">Hydrolase</keyword>
<dbReference type="EC" id="3.2.2.27" evidence="3"/>
<comment type="caution">
    <text evidence="13">The sequence shown here is derived from an EMBL/GenBank/DDBJ whole genome shotgun (WGS) entry which is preliminary data.</text>
</comment>
<dbReference type="SUPFAM" id="SSF52141">
    <property type="entry name" value="Uracil-DNA glycosylase-like"/>
    <property type="match status" value="1"/>
</dbReference>
<dbReference type="InterPro" id="IPR036895">
    <property type="entry name" value="Uracil-DNA_glycosylase-like_sf"/>
</dbReference>
<dbReference type="GO" id="GO:0004844">
    <property type="term" value="F:uracil DNA N-glycosylase activity"/>
    <property type="evidence" value="ECO:0007669"/>
    <property type="project" value="UniProtKB-EC"/>
</dbReference>
<evidence type="ECO:0000256" key="11">
    <source>
        <dbReference type="ARBA" id="ARBA00023204"/>
    </source>
</evidence>
<evidence type="ECO:0000256" key="9">
    <source>
        <dbReference type="ARBA" id="ARBA00023004"/>
    </source>
</evidence>
<dbReference type="SMART" id="SM00986">
    <property type="entry name" value="UDG"/>
    <property type="match status" value="1"/>
</dbReference>
<evidence type="ECO:0000256" key="1">
    <source>
        <dbReference type="ARBA" id="ARBA00001400"/>
    </source>
</evidence>
<dbReference type="InterPro" id="IPR005273">
    <property type="entry name" value="Ura-DNA_glyco_family4"/>
</dbReference>
<evidence type="ECO:0000256" key="2">
    <source>
        <dbReference type="ARBA" id="ARBA00006521"/>
    </source>
</evidence>
<keyword evidence="9" id="KW-0408">Iron</keyword>
<name>A0AA45HJN9_9BACT</name>
<dbReference type="PANTHER" id="PTHR33693">
    <property type="entry name" value="TYPE-5 URACIL-DNA GLYCOSYLASE"/>
    <property type="match status" value="1"/>
</dbReference>
<keyword evidence="7" id="KW-0227">DNA damage</keyword>
<dbReference type="GO" id="GO:0046872">
    <property type="term" value="F:metal ion binding"/>
    <property type="evidence" value="ECO:0007669"/>
    <property type="project" value="UniProtKB-KW"/>
</dbReference>
<keyword evidence="11" id="KW-0234">DNA repair</keyword>
<organism evidence="13 14">
    <name type="scientific">Oceanotoga teriensis</name>
    <dbReference type="NCBI Taxonomy" id="515440"/>
    <lineage>
        <taxon>Bacteria</taxon>
        <taxon>Thermotogati</taxon>
        <taxon>Thermotogota</taxon>
        <taxon>Thermotogae</taxon>
        <taxon>Petrotogales</taxon>
        <taxon>Petrotogaceae</taxon>
        <taxon>Oceanotoga</taxon>
    </lineage>
</organism>
<dbReference type="Pfam" id="PF03167">
    <property type="entry name" value="UDG"/>
    <property type="match status" value="1"/>
</dbReference>
<dbReference type="GO" id="GO:0006281">
    <property type="term" value="P:DNA repair"/>
    <property type="evidence" value="ECO:0007669"/>
    <property type="project" value="UniProtKB-KW"/>
</dbReference>
<evidence type="ECO:0000259" key="12">
    <source>
        <dbReference type="SMART" id="SM00986"/>
    </source>
</evidence>
<protein>
    <recommendedName>
        <fullName evidence="4">Type-4 uracil-DNA glycosylase</fullName>
        <ecNumber evidence="3">3.2.2.27</ecNumber>
    </recommendedName>
</protein>